<dbReference type="Proteomes" id="UP001138681">
    <property type="component" value="Unassembled WGS sequence"/>
</dbReference>
<gene>
    <name evidence="1" type="ORF">KCG46_00125</name>
</gene>
<dbReference type="AlphaFoldDB" id="A0A9X1F359"/>
<evidence type="ECO:0000313" key="2">
    <source>
        <dbReference type="Proteomes" id="UP001138681"/>
    </source>
</evidence>
<comment type="caution">
    <text evidence="1">The sequence shown here is derived from an EMBL/GenBank/DDBJ whole genome shotgun (WGS) entry which is preliminary data.</text>
</comment>
<accession>A0A9X1F359</accession>
<keyword evidence="2" id="KW-1185">Reference proteome</keyword>
<dbReference type="EMBL" id="JAGSPC010000001">
    <property type="protein sequence ID" value="MBV7257975.1"/>
    <property type="molecule type" value="Genomic_DNA"/>
</dbReference>
<organism evidence="1 2">
    <name type="scientific">Erythrobacter crassostreae</name>
    <dbReference type="NCBI Taxonomy" id="2828328"/>
    <lineage>
        <taxon>Bacteria</taxon>
        <taxon>Pseudomonadati</taxon>
        <taxon>Pseudomonadota</taxon>
        <taxon>Alphaproteobacteria</taxon>
        <taxon>Sphingomonadales</taxon>
        <taxon>Erythrobacteraceae</taxon>
        <taxon>Erythrobacter/Porphyrobacter group</taxon>
        <taxon>Erythrobacter</taxon>
    </lineage>
</organism>
<name>A0A9X1F359_9SPHN</name>
<evidence type="ECO:0000313" key="1">
    <source>
        <dbReference type="EMBL" id="MBV7257975.1"/>
    </source>
</evidence>
<protein>
    <submittedName>
        <fullName evidence="1">DUF1905 domain-containing protein</fullName>
    </submittedName>
</protein>
<sequence length="111" mass="12455">MSENVTATLPLKRWQGDRGTYHLVTVTGDAAEAIAMHARLHRLEFGKQRGFGSVKVIARIGATEWKTSVFPMNIEEMSKQTKNWTLLVSKKVMRAEDLAECDPVALELDLL</sequence>
<dbReference type="InterPro" id="IPR015018">
    <property type="entry name" value="DUF1905"/>
</dbReference>
<dbReference type="Pfam" id="PF08922">
    <property type="entry name" value="DUF1905"/>
    <property type="match status" value="1"/>
</dbReference>
<reference evidence="1" key="1">
    <citation type="submission" date="2021-04" db="EMBL/GenBank/DDBJ databases">
        <authorList>
            <person name="Pira H."/>
            <person name="Risdian C."/>
            <person name="Wink J."/>
        </authorList>
    </citation>
    <scope>NUCLEOTIDE SEQUENCE</scope>
    <source>
        <strain evidence="1">WH158</strain>
    </source>
</reference>
<dbReference type="RefSeq" id="WP_218403355.1">
    <property type="nucleotide sequence ID" value="NZ_JAGSPC010000001.1"/>
</dbReference>
<proteinExistence type="predicted"/>